<dbReference type="InterPro" id="IPR023214">
    <property type="entry name" value="HAD_sf"/>
</dbReference>
<dbReference type="InterPro" id="IPR044492">
    <property type="entry name" value="P_typ_ATPase_HD_dom"/>
</dbReference>
<evidence type="ECO:0000256" key="5">
    <source>
        <dbReference type="ARBA" id="ARBA00022553"/>
    </source>
</evidence>
<feature type="transmembrane region" description="Helical" evidence="15">
    <location>
        <begin position="79"/>
        <end position="95"/>
    </location>
</feature>
<keyword evidence="7 15" id="KW-0812">Transmembrane</keyword>
<feature type="transmembrane region" description="Helical" evidence="15">
    <location>
        <begin position="55"/>
        <end position="73"/>
    </location>
</feature>
<dbReference type="Gene3D" id="3.40.50.1000">
    <property type="entry name" value="HAD superfamily/HAD-like"/>
    <property type="match status" value="1"/>
</dbReference>
<dbReference type="SMART" id="SM00831">
    <property type="entry name" value="Cation_ATPase_N"/>
    <property type="match status" value="1"/>
</dbReference>
<feature type="domain" description="Cation-transporting P-type ATPase N-terminal" evidence="16">
    <location>
        <begin position="1"/>
        <end position="75"/>
    </location>
</feature>
<dbReference type="Pfam" id="PF00122">
    <property type="entry name" value="E1-E2_ATPase"/>
    <property type="match status" value="1"/>
</dbReference>
<evidence type="ECO:0000256" key="10">
    <source>
        <dbReference type="ARBA" id="ARBA00022840"/>
    </source>
</evidence>
<dbReference type="PROSITE" id="PS00154">
    <property type="entry name" value="ATPASE_E1_E2"/>
    <property type="match status" value="1"/>
</dbReference>
<dbReference type="InterPro" id="IPR023298">
    <property type="entry name" value="ATPase_P-typ_TM_dom_sf"/>
</dbReference>
<evidence type="ECO:0000256" key="11">
    <source>
        <dbReference type="ARBA" id="ARBA00022967"/>
    </source>
</evidence>
<keyword evidence="5" id="KW-0597">Phosphoprotein</keyword>
<reference evidence="17 18" key="1">
    <citation type="submission" date="2023-07" db="EMBL/GenBank/DDBJ databases">
        <title>Genomic Encyclopedia of Type Strains, Phase IV (KMG-IV): sequencing the most valuable type-strain genomes for metagenomic binning, comparative biology and taxonomic classification.</title>
        <authorList>
            <person name="Goeker M."/>
        </authorList>
    </citation>
    <scope>NUCLEOTIDE SEQUENCE [LARGE SCALE GENOMIC DNA]</scope>
    <source>
        <strain evidence="17 18">DSM 23837</strain>
    </source>
</reference>
<feature type="transmembrane region" description="Helical" evidence="15">
    <location>
        <begin position="825"/>
        <end position="846"/>
    </location>
</feature>
<evidence type="ECO:0000256" key="7">
    <source>
        <dbReference type="ARBA" id="ARBA00022692"/>
    </source>
</evidence>
<feature type="transmembrane region" description="Helical" evidence="15">
    <location>
        <begin position="669"/>
        <end position="691"/>
    </location>
</feature>
<dbReference type="SUPFAM" id="SSF81653">
    <property type="entry name" value="Calcium ATPase, transduction domain A"/>
    <property type="match status" value="1"/>
</dbReference>
<keyword evidence="8" id="KW-0547">Nucleotide-binding</keyword>
<dbReference type="CDD" id="cd02089">
    <property type="entry name" value="P-type_ATPase_Ca_prok"/>
    <property type="match status" value="1"/>
</dbReference>
<evidence type="ECO:0000256" key="15">
    <source>
        <dbReference type="SAM" id="Phobius"/>
    </source>
</evidence>
<dbReference type="InterPro" id="IPR008250">
    <property type="entry name" value="ATPase_P-typ_transduc_dom_A_sf"/>
</dbReference>
<keyword evidence="10" id="KW-0067">ATP-binding</keyword>
<dbReference type="EC" id="7.2.2.10" evidence="3"/>
<sequence>MSYKKDVHETLQKLHTNANTGLTKEEAENRLKQYGTNSFQEFKPPSMLRRIWEQINSMLIYILIGAAIISFIVGEVSDAVIILLVIVINAVVGVIQESKAEKALEELNKISTPKAVVKRSGIIQEIPSEQIVPGDIVMIDAGRYIPADLRLIETINLKIEESSLTGESIAVEKDAAWITDNDIPLGEQKNMAFMSTLSTYGRGAGVVIHTGMDTEIGKIAKMLGTQEKAMTPLQKKLAQLGKILGIGAIMISIVIFLIGFFQGREPIDMFLIAVSLAVAAIPEGLPAIVTIVLALGVQRMIKRNAIVRKLPAVETLGAVSVICSDKTGTLTQNKMTVTNIYANNKRIPVNQLTINDQTEQRLMENIILCNDAIATEEERTGDPTEIALVEAAQKVGYDQKQINNTYPRIFEIPFDSERKMMTTVHQKGDHYLVFTKGALEPVLDRTAYVEENATKIPFTNEQREKLMAEANNMSNEALRVLAIAYKEIEADSPLDETVEQDFIFLGLTGMIDPPREEVKASITQCDRAGIKTVMITGDHQRTALAIAKELGIAEHEDETMTGTELNTISDAILQEKVAHVRVFARVSPEHKVRIVKAFKANDKVVSMTGDGVNDAPSLKQADVGVAMGITGTDVAKGASDIILTDDNFATITAAVEEGRNIYKNLKKAILFLLSCNLGEIFALFLGILMGWPAPLTAIHILWVNLITDTLPAISLGIDPDDPDIMEEKPRDQHEKILSKETGLFTIFNGLIIGLLTLFAFIEGLTIHSNVRSIFELDFSNLSEEAIIFAQTMAFSALSISQLFHSFNLRHEKKSIFTTGIFSNPYLIGAILVGIAIQVMIVTIPIFNQWFHVVALDIGNWLFILCLAVVPIIVNEIIKAFKRTVA</sequence>
<evidence type="ECO:0000256" key="3">
    <source>
        <dbReference type="ARBA" id="ARBA00012790"/>
    </source>
</evidence>
<dbReference type="InterPro" id="IPR018303">
    <property type="entry name" value="ATPase_P-typ_P_site"/>
</dbReference>
<dbReference type="InterPro" id="IPR036412">
    <property type="entry name" value="HAD-like_sf"/>
</dbReference>
<keyword evidence="9" id="KW-0106">Calcium</keyword>
<dbReference type="InterPro" id="IPR006408">
    <property type="entry name" value="P-type_ATPase_IIB"/>
</dbReference>
<keyword evidence="13" id="KW-0406">Ion transport</keyword>
<dbReference type="Gene3D" id="2.70.150.10">
    <property type="entry name" value="Calcium-transporting ATPase, cytoplasmic transduction domain A"/>
    <property type="match status" value="1"/>
</dbReference>
<dbReference type="SFLD" id="SFLDG00002">
    <property type="entry name" value="C1.7:_P-type_atpase_like"/>
    <property type="match status" value="1"/>
</dbReference>
<dbReference type="InterPro" id="IPR023299">
    <property type="entry name" value="ATPase_P-typ_cyto_dom_N"/>
</dbReference>
<comment type="similarity">
    <text evidence="2">Belongs to the cation transport ATPase (P-type) (TC 3.A.3) family. Type IIA subfamily.</text>
</comment>
<dbReference type="NCBIfam" id="TIGR01517">
    <property type="entry name" value="ATPase-IIB_Ca"/>
    <property type="match status" value="1"/>
</dbReference>
<keyword evidence="6" id="KW-0109">Calcium transport</keyword>
<dbReference type="RefSeq" id="WP_307230440.1">
    <property type="nucleotide sequence ID" value="NZ_JAUSTT010000016.1"/>
</dbReference>
<feature type="transmembrane region" description="Helical" evidence="15">
    <location>
        <begin position="785"/>
        <end position="804"/>
    </location>
</feature>
<comment type="subcellular location">
    <subcellularLocation>
        <location evidence="1">Membrane</location>
        <topology evidence="1">Multi-pass membrane protein</topology>
    </subcellularLocation>
</comment>
<dbReference type="SFLD" id="SFLDS00003">
    <property type="entry name" value="Haloacid_Dehalogenase"/>
    <property type="match status" value="1"/>
</dbReference>
<feature type="transmembrane region" description="Helical" evidence="15">
    <location>
        <begin position="243"/>
        <end position="263"/>
    </location>
</feature>
<feature type="transmembrane region" description="Helical" evidence="15">
    <location>
        <begin position="852"/>
        <end position="873"/>
    </location>
</feature>
<dbReference type="Proteomes" id="UP001223586">
    <property type="component" value="Unassembled WGS sequence"/>
</dbReference>
<name>A0ABT9WVJ7_9BACI</name>
<evidence type="ECO:0000256" key="1">
    <source>
        <dbReference type="ARBA" id="ARBA00004141"/>
    </source>
</evidence>
<keyword evidence="14 15" id="KW-0472">Membrane</keyword>
<dbReference type="Pfam" id="PF00689">
    <property type="entry name" value="Cation_ATPase_C"/>
    <property type="match status" value="1"/>
</dbReference>
<dbReference type="EMBL" id="JAUSTT010000016">
    <property type="protein sequence ID" value="MDQ0176912.1"/>
    <property type="molecule type" value="Genomic_DNA"/>
</dbReference>
<dbReference type="InterPro" id="IPR001757">
    <property type="entry name" value="P_typ_ATPase"/>
</dbReference>
<dbReference type="SUPFAM" id="SSF81660">
    <property type="entry name" value="Metal cation-transporting ATPase, ATP-binding domain N"/>
    <property type="match status" value="1"/>
</dbReference>
<proteinExistence type="inferred from homology"/>
<organism evidence="17 18">
    <name type="scientific">Bacillus chungangensis</name>
    <dbReference type="NCBI Taxonomy" id="587633"/>
    <lineage>
        <taxon>Bacteria</taxon>
        <taxon>Bacillati</taxon>
        <taxon>Bacillota</taxon>
        <taxon>Bacilli</taxon>
        <taxon>Bacillales</taxon>
        <taxon>Bacillaceae</taxon>
        <taxon>Bacillus</taxon>
    </lineage>
</organism>
<dbReference type="InterPro" id="IPR059000">
    <property type="entry name" value="ATPase_P-type_domA"/>
</dbReference>
<dbReference type="SFLD" id="SFLDF00027">
    <property type="entry name" value="p-type_atpase"/>
    <property type="match status" value="1"/>
</dbReference>
<evidence type="ECO:0000256" key="13">
    <source>
        <dbReference type="ARBA" id="ARBA00023065"/>
    </source>
</evidence>
<evidence type="ECO:0000256" key="12">
    <source>
        <dbReference type="ARBA" id="ARBA00022989"/>
    </source>
</evidence>
<dbReference type="InterPro" id="IPR004014">
    <property type="entry name" value="ATPase_P-typ_cation-transptr_N"/>
</dbReference>
<evidence type="ECO:0000256" key="14">
    <source>
        <dbReference type="ARBA" id="ARBA00023136"/>
    </source>
</evidence>
<evidence type="ECO:0000313" key="17">
    <source>
        <dbReference type="EMBL" id="MDQ0176912.1"/>
    </source>
</evidence>
<dbReference type="Pfam" id="PF00690">
    <property type="entry name" value="Cation_ATPase_N"/>
    <property type="match status" value="1"/>
</dbReference>
<dbReference type="Gene3D" id="1.20.1110.10">
    <property type="entry name" value="Calcium-transporting ATPase, transmembrane domain"/>
    <property type="match status" value="1"/>
</dbReference>
<dbReference type="PANTHER" id="PTHR43294:SF20">
    <property type="entry name" value="P-TYPE ATPASE"/>
    <property type="match status" value="1"/>
</dbReference>
<dbReference type="Pfam" id="PF13246">
    <property type="entry name" value="Cation_ATPase"/>
    <property type="match status" value="1"/>
</dbReference>
<evidence type="ECO:0000256" key="8">
    <source>
        <dbReference type="ARBA" id="ARBA00022741"/>
    </source>
</evidence>
<dbReference type="InterPro" id="IPR006068">
    <property type="entry name" value="ATPase_P-typ_cation-transptr_C"/>
</dbReference>
<comment type="caution">
    <text evidence="17">The sequence shown here is derived from an EMBL/GenBank/DDBJ whole genome shotgun (WGS) entry which is preliminary data.</text>
</comment>
<keyword evidence="12 15" id="KW-1133">Transmembrane helix</keyword>
<evidence type="ECO:0000259" key="16">
    <source>
        <dbReference type="SMART" id="SM00831"/>
    </source>
</evidence>
<dbReference type="PANTHER" id="PTHR43294">
    <property type="entry name" value="SODIUM/POTASSIUM-TRANSPORTING ATPASE SUBUNIT ALPHA"/>
    <property type="match status" value="1"/>
</dbReference>
<keyword evidence="18" id="KW-1185">Reference proteome</keyword>
<feature type="transmembrane region" description="Helical" evidence="15">
    <location>
        <begin position="697"/>
        <end position="717"/>
    </location>
</feature>
<evidence type="ECO:0000256" key="2">
    <source>
        <dbReference type="ARBA" id="ARBA00005675"/>
    </source>
</evidence>
<evidence type="ECO:0000256" key="6">
    <source>
        <dbReference type="ARBA" id="ARBA00022568"/>
    </source>
</evidence>
<evidence type="ECO:0000313" key="18">
    <source>
        <dbReference type="Proteomes" id="UP001223586"/>
    </source>
</evidence>
<dbReference type="PRINTS" id="PR00120">
    <property type="entry name" value="HATPASE"/>
</dbReference>
<feature type="transmembrane region" description="Helical" evidence="15">
    <location>
        <begin position="269"/>
        <end position="295"/>
    </location>
</feature>
<evidence type="ECO:0000256" key="4">
    <source>
        <dbReference type="ARBA" id="ARBA00022448"/>
    </source>
</evidence>
<keyword evidence="4" id="KW-0813">Transport</keyword>
<dbReference type="NCBIfam" id="TIGR01494">
    <property type="entry name" value="ATPase_P-type"/>
    <property type="match status" value="4"/>
</dbReference>
<feature type="transmembrane region" description="Helical" evidence="15">
    <location>
        <begin position="743"/>
        <end position="765"/>
    </location>
</feature>
<dbReference type="SUPFAM" id="SSF56784">
    <property type="entry name" value="HAD-like"/>
    <property type="match status" value="1"/>
</dbReference>
<accession>A0ABT9WVJ7</accession>
<gene>
    <name evidence="17" type="ORF">J2S08_002770</name>
</gene>
<dbReference type="SUPFAM" id="SSF81665">
    <property type="entry name" value="Calcium ATPase, transmembrane domain M"/>
    <property type="match status" value="1"/>
</dbReference>
<dbReference type="Gene3D" id="3.40.1110.10">
    <property type="entry name" value="Calcium-transporting ATPase, cytoplasmic domain N"/>
    <property type="match status" value="1"/>
</dbReference>
<keyword evidence="11" id="KW-1278">Translocase</keyword>
<protein>
    <recommendedName>
        <fullName evidence="3">P-type Ca(2+) transporter</fullName>
        <ecNumber evidence="3">7.2.2.10</ecNumber>
    </recommendedName>
</protein>
<dbReference type="InterPro" id="IPR050510">
    <property type="entry name" value="Cation_transp_ATPase_P-type"/>
</dbReference>
<evidence type="ECO:0000256" key="9">
    <source>
        <dbReference type="ARBA" id="ARBA00022837"/>
    </source>
</evidence>
<dbReference type="PRINTS" id="PR00119">
    <property type="entry name" value="CATATPASE"/>
</dbReference>